<comment type="similarity">
    <text evidence="1 6">Belongs to the peptidase S8 family.</text>
</comment>
<feature type="active site" description="Charge relay system" evidence="5 6">
    <location>
        <position position="122"/>
    </location>
</feature>
<dbReference type="InterPro" id="IPR015500">
    <property type="entry name" value="Peptidase_S8_subtilisin-rel"/>
</dbReference>
<dbReference type="EMBL" id="LBJQ01000073">
    <property type="protein sequence ID" value="RXH28982.1"/>
    <property type="molecule type" value="Genomic_DNA"/>
</dbReference>
<keyword evidence="4 6" id="KW-0720">Serine protease</keyword>
<name>A0A4V1L282_9BRAD</name>
<evidence type="ECO:0000256" key="5">
    <source>
        <dbReference type="PIRSR" id="PIRSR615500-1"/>
    </source>
</evidence>
<dbReference type="InterPro" id="IPR036852">
    <property type="entry name" value="Peptidase_S8/S53_dom_sf"/>
</dbReference>
<evidence type="ECO:0000313" key="9">
    <source>
        <dbReference type="Proteomes" id="UP000289546"/>
    </source>
</evidence>
<evidence type="ECO:0000313" key="8">
    <source>
        <dbReference type="EMBL" id="RXH28982.1"/>
    </source>
</evidence>
<dbReference type="InterPro" id="IPR050131">
    <property type="entry name" value="Peptidase_S8_subtilisin-like"/>
</dbReference>
<comment type="caution">
    <text evidence="8">The sequence shown here is derived from an EMBL/GenBank/DDBJ whole genome shotgun (WGS) entry which is preliminary data.</text>
</comment>
<proteinExistence type="inferred from homology"/>
<dbReference type="PANTHER" id="PTHR43806">
    <property type="entry name" value="PEPTIDASE S8"/>
    <property type="match status" value="1"/>
</dbReference>
<feature type="domain" description="Peptidase S8/S53" evidence="7">
    <location>
        <begin position="113"/>
        <end position="566"/>
    </location>
</feature>
<dbReference type="Gene3D" id="3.40.50.200">
    <property type="entry name" value="Peptidase S8/S53 domain"/>
    <property type="match status" value="1"/>
</dbReference>
<evidence type="ECO:0000256" key="3">
    <source>
        <dbReference type="ARBA" id="ARBA00022801"/>
    </source>
</evidence>
<organism evidence="8 9">
    <name type="scientific">Bradyrhizobium nanningense</name>
    <dbReference type="NCBI Taxonomy" id="1325118"/>
    <lineage>
        <taxon>Bacteria</taxon>
        <taxon>Pseudomonadati</taxon>
        <taxon>Pseudomonadota</taxon>
        <taxon>Alphaproteobacteria</taxon>
        <taxon>Hyphomicrobiales</taxon>
        <taxon>Nitrobacteraceae</taxon>
        <taxon>Bradyrhizobium</taxon>
    </lineage>
</organism>
<keyword evidence="2 6" id="KW-0645">Protease</keyword>
<dbReference type="InterPro" id="IPR023828">
    <property type="entry name" value="Peptidase_S8_Ser-AS"/>
</dbReference>
<gene>
    <name evidence="8" type="ORF">XH99_14015</name>
</gene>
<evidence type="ECO:0000256" key="4">
    <source>
        <dbReference type="ARBA" id="ARBA00022825"/>
    </source>
</evidence>
<sequence>MQLALANYRMGKRGPELAATAGDEVAVIARVKSVDDWTALPDVDPGVVLGQSEDGSSIVTGRLPVKRLEAVRSEKNIVSLKASQPLHPSLTATIPAMKVSDAALPHGTSPDGGKGVVIGIVDFGCDFAHQNFRQSNGKTRLLAIWNQGATTWPGGAVKYGRAYSRAEIDAALSAPNPYAALGYAPPAEPGGTHGTHVMDIATGNGNGTKQAGVAPKADIVFVEASTTNIAWMSPETANHAFGDSVQLLEAVRFVFDQAGDRPCVVNLSLGTNGGPHDGTSLVEQGLDAIVREKPNRAVVIAAGNAQTDGIHTTGTVRSDAEHLIEIKQQSEGGAELQIWYQGGRRLRVSVIAPDGSVFGPVEPGGNLTIGAPNQIAIFVGSRLADPNNSDNVVGIWIAEGLSEDNFIVKLETVDGEAVEYHAWLERDDRRQASFISPVASHSLGSISTGHYSVVVGSYDAHKANFPISTFSSSGPTRDNRQKPELSAPGQFVIAAKSGSTNGVTKKSGTSMAAPAVTGLIALVYSDAKRKGQDLAISELRDHLLSTAATVAPAMQPGAWHGVYGYGRATGDAVAGPVVVAAAASNGS</sequence>
<dbReference type="SUPFAM" id="SSF52743">
    <property type="entry name" value="Subtilisin-like"/>
    <property type="match status" value="1"/>
</dbReference>
<keyword evidence="9" id="KW-1185">Reference proteome</keyword>
<dbReference type="PROSITE" id="PS51892">
    <property type="entry name" value="SUBTILASE"/>
    <property type="match status" value="1"/>
</dbReference>
<dbReference type="Pfam" id="PF00082">
    <property type="entry name" value="Peptidase_S8"/>
    <property type="match status" value="1"/>
</dbReference>
<evidence type="ECO:0000256" key="6">
    <source>
        <dbReference type="PROSITE-ProRule" id="PRU01240"/>
    </source>
</evidence>
<feature type="active site" description="Charge relay system" evidence="5 6">
    <location>
        <position position="510"/>
    </location>
</feature>
<dbReference type="Gene3D" id="2.60.120.1290">
    <property type="match status" value="1"/>
</dbReference>
<dbReference type="PROSITE" id="PS00138">
    <property type="entry name" value="SUBTILASE_SER"/>
    <property type="match status" value="1"/>
</dbReference>
<feature type="active site" description="Charge relay system" evidence="5 6">
    <location>
        <position position="193"/>
    </location>
</feature>
<dbReference type="GO" id="GO:0006508">
    <property type="term" value="P:proteolysis"/>
    <property type="evidence" value="ECO:0007669"/>
    <property type="project" value="UniProtKB-KW"/>
</dbReference>
<evidence type="ECO:0000256" key="1">
    <source>
        <dbReference type="ARBA" id="ARBA00011073"/>
    </source>
</evidence>
<reference evidence="8 9" key="1">
    <citation type="submission" date="2015-04" db="EMBL/GenBank/DDBJ databases">
        <title>Comparative genomics of rhizobia nodulating Arachis hypogaea in China.</title>
        <authorList>
            <person name="Li Y."/>
        </authorList>
    </citation>
    <scope>NUCLEOTIDE SEQUENCE [LARGE SCALE GENOMIC DNA]</scope>
    <source>
        <strain evidence="8 9">CCBAU 51757</strain>
    </source>
</reference>
<dbReference type="Proteomes" id="UP000289546">
    <property type="component" value="Unassembled WGS sequence"/>
</dbReference>
<dbReference type="AlphaFoldDB" id="A0A4V1L282"/>
<dbReference type="GO" id="GO:0004252">
    <property type="term" value="F:serine-type endopeptidase activity"/>
    <property type="evidence" value="ECO:0007669"/>
    <property type="project" value="UniProtKB-UniRule"/>
</dbReference>
<accession>A0A4V1L282</accession>
<dbReference type="PRINTS" id="PR00723">
    <property type="entry name" value="SUBTILISIN"/>
</dbReference>
<evidence type="ECO:0000259" key="7">
    <source>
        <dbReference type="Pfam" id="PF00082"/>
    </source>
</evidence>
<dbReference type="PANTHER" id="PTHR43806:SF11">
    <property type="entry name" value="CEREVISIN-RELATED"/>
    <property type="match status" value="1"/>
</dbReference>
<keyword evidence="3 6" id="KW-0378">Hydrolase</keyword>
<dbReference type="InterPro" id="IPR000209">
    <property type="entry name" value="Peptidase_S8/S53_dom"/>
</dbReference>
<protein>
    <recommendedName>
        <fullName evidence="7">Peptidase S8/S53 domain-containing protein</fullName>
    </recommendedName>
</protein>
<evidence type="ECO:0000256" key="2">
    <source>
        <dbReference type="ARBA" id="ARBA00022670"/>
    </source>
</evidence>